<dbReference type="AlphaFoldDB" id="A0A165Z4A4"/>
<dbReference type="GO" id="GO:0009523">
    <property type="term" value="C:photosystem II"/>
    <property type="evidence" value="ECO:0007669"/>
    <property type="project" value="UniProtKB-KW"/>
</dbReference>
<name>A0A165Z4A4_PSEFL</name>
<protein>
    <recommendedName>
        <fullName evidence="3">Photosynthesis system II assembly factor Ycf48/Hcf136-like domain-containing protein</fullName>
    </recommendedName>
</protein>
<evidence type="ECO:0000313" key="5">
    <source>
        <dbReference type="Proteomes" id="UP000076083"/>
    </source>
</evidence>
<evidence type="ECO:0000259" key="3">
    <source>
        <dbReference type="Pfam" id="PF14870"/>
    </source>
</evidence>
<dbReference type="Proteomes" id="UP000076083">
    <property type="component" value="Chromosome"/>
</dbReference>
<proteinExistence type="predicted"/>
<reference evidence="4 5" key="2">
    <citation type="journal article" date="2018" name="Nature">
        <title>Mutant phenotypes for thousands of bacterial genes of unknown function.</title>
        <authorList>
            <person name="Price M.N."/>
            <person name="Wetmore K.M."/>
            <person name="Waters R.J."/>
            <person name="Callaghan M."/>
            <person name="Ray J."/>
            <person name="Liu H."/>
            <person name="Kuehl J.V."/>
            <person name="Melnyk R.A."/>
            <person name="Lamson J.S."/>
            <person name="Suh Y."/>
            <person name="Carlson H.K."/>
            <person name="Esquivel Z."/>
            <person name="Sadeeshkumar H."/>
            <person name="Chakraborty R."/>
            <person name="Zane G.M."/>
            <person name="Rubin B.E."/>
            <person name="Wall J.D."/>
            <person name="Visel A."/>
            <person name="Bristow J."/>
            <person name="Blow M.J."/>
            <person name="Arkin A.P."/>
            <person name="Deutschbauer A.M."/>
        </authorList>
    </citation>
    <scope>NUCLEOTIDE SEQUENCE [LARGE SCALE GENOMIC DNA]</scope>
    <source>
        <strain evidence="4 5">FW300-N2E2</strain>
    </source>
</reference>
<keyword evidence="2" id="KW-0604">Photosystem II</keyword>
<dbReference type="EMBL" id="CP015225">
    <property type="protein sequence ID" value="AMZ71277.1"/>
    <property type="molecule type" value="Genomic_DNA"/>
</dbReference>
<organism evidence="4 5">
    <name type="scientific">Pseudomonas fluorescens</name>
    <dbReference type="NCBI Taxonomy" id="294"/>
    <lineage>
        <taxon>Bacteria</taxon>
        <taxon>Pseudomonadati</taxon>
        <taxon>Pseudomonadota</taxon>
        <taxon>Gammaproteobacteria</taxon>
        <taxon>Pseudomonadales</taxon>
        <taxon>Pseudomonadaceae</taxon>
        <taxon>Pseudomonas</taxon>
    </lineage>
</organism>
<sequence>MGVRFESPEVRFVMLAGILFYSAPLPRSILGRLLFVCLSLAMPFVHAFEPPLQVAAVHSERMAAGPMLAITRAGERLVAVGLRGAILFSDDQGRSWSQAQVPVSVDLVAVAFANATQGWAVGHGGVILHSDDAGATWQKQLDGLQASQLAIDFYTASAARVADAAGYLEKEKRLAVDHETQPFLDVYFADELHGYVVGTFNRIFATEDGGRSWLPQMHLTNNPQEWHFYAVTGRNGQLYLSGEQGHVWRRDAQSEQFVSIDTPYNGTLFGVTATEGEVYAYGMRGSFFRSADQGQSWSRTTLPLGSNLMRVLPLGAQRLLVVAQSGEALLSDDGARIFKPLRLSQPMPYYGAVLLGDSRLALVGALGIRVEDL</sequence>
<feature type="domain" description="Photosynthesis system II assembly factor Ycf48/Hcf136-like" evidence="3">
    <location>
        <begin position="80"/>
        <end position="139"/>
    </location>
</feature>
<accession>A0A165Z4A4</accession>
<dbReference type="Gene3D" id="2.130.10.10">
    <property type="entry name" value="YVTN repeat-like/Quinoprotein amine dehydrogenase"/>
    <property type="match status" value="2"/>
</dbReference>
<feature type="domain" description="Photosynthesis system II assembly factor Ycf48/Hcf136-like" evidence="3">
    <location>
        <begin position="176"/>
        <end position="243"/>
    </location>
</feature>
<dbReference type="InterPro" id="IPR015943">
    <property type="entry name" value="WD40/YVTN_repeat-like_dom_sf"/>
</dbReference>
<evidence type="ECO:0000313" key="4">
    <source>
        <dbReference type="EMBL" id="AMZ71277.1"/>
    </source>
</evidence>
<keyword evidence="1" id="KW-0602">Photosynthesis</keyword>
<evidence type="ECO:0000256" key="2">
    <source>
        <dbReference type="ARBA" id="ARBA00023276"/>
    </source>
</evidence>
<dbReference type="GO" id="GO:0015979">
    <property type="term" value="P:photosynthesis"/>
    <property type="evidence" value="ECO:0007669"/>
    <property type="project" value="UniProtKB-KW"/>
</dbReference>
<evidence type="ECO:0000256" key="1">
    <source>
        <dbReference type="ARBA" id="ARBA00022531"/>
    </source>
</evidence>
<gene>
    <name evidence="4" type="ORF">TK06_09250</name>
</gene>
<reference evidence="5" key="1">
    <citation type="submission" date="2016-04" db="EMBL/GenBank/DDBJ databases">
        <authorList>
            <person name="Ray J."/>
            <person name="Price M."/>
            <person name="Deutschbauer A."/>
        </authorList>
    </citation>
    <scope>NUCLEOTIDE SEQUENCE [LARGE SCALE GENOMIC DNA]</scope>
    <source>
        <strain evidence="5">FW300-N2E2</strain>
    </source>
</reference>
<dbReference type="PANTHER" id="PTHR47199">
    <property type="entry name" value="PHOTOSYSTEM II STABILITY/ASSEMBLY FACTOR HCF136, CHLOROPLASTIC"/>
    <property type="match status" value="1"/>
</dbReference>
<dbReference type="PANTHER" id="PTHR47199:SF2">
    <property type="entry name" value="PHOTOSYSTEM II STABILITY_ASSEMBLY FACTOR HCF136, CHLOROPLASTIC"/>
    <property type="match status" value="1"/>
</dbReference>
<dbReference type="InterPro" id="IPR028203">
    <property type="entry name" value="PSII_CF48-like_dom"/>
</dbReference>
<dbReference type="Pfam" id="PF14870">
    <property type="entry name" value="PSII_BNR"/>
    <property type="match status" value="2"/>
</dbReference>
<dbReference type="SUPFAM" id="SSF110296">
    <property type="entry name" value="Oligoxyloglucan reducing end-specific cellobiohydrolase"/>
    <property type="match status" value="1"/>
</dbReference>